<keyword evidence="2 5" id="KW-0812">Transmembrane</keyword>
<feature type="transmembrane region" description="Helical" evidence="5">
    <location>
        <begin position="74"/>
        <end position="96"/>
    </location>
</feature>
<name>A0A7T0BYA5_9BACT</name>
<dbReference type="AlphaFoldDB" id="A0A7T0BYA5"/>
<dbReference type="KEGG" id="nli:G3M70_15260"/>
<evidence type="ECO:0000256" key="2">
    <source>
        <dbReference type="ARBA" id="ARBA00022692"/>
    </source>
</evidence>
<dbReference type="GO" id="GO:0005886">
    <property type="term" value="C:plasma membrane"/>
    <property type="evidence" value="ECO:0007669"/>
    <property type="project" value="TreeGrafter"/>
</dbReference>
<evidence type="ECO:0000259" key="6">
    <source>
        <dbReference type="Pfam" id="PF01699"/>
    </source>
</evidence>
<dbReference type="PANTHER" id="PTHR10846">
    <property type="entry name" value="SODIUM/POTASSIUM/CALCIUM EXCHANGER"/>
    <property type="match status" value="1"/>
</dbReference>
<dbReference type="Gene3D" id="1.20.1420.30">
    <property type="entry name" value="NCX, central ion-binding region"/>
    <property type="match status" value="1"/>
</dbReference>
<proteinExistence type="predicted"/>
<evidence type="ECO:0000256" key="4">
    <source>
        <dbReference type="ARBA" id="ARBA00023136"/>
    </source>
</evidence>
<dbReference type="EMBL" id="CP048685">
    <property type="protein sequence ID" value="QPJ63159.1"/>
    <property type="molecule type" value="Genomic_DNA"/>
</dbReference>
<feature type="transmembrane region" description="Helical" evidence="5">
    <location>
        <begin position="203"/>
        <end position="227"/>
    </location>
</feature>
<feature type="domain" description="Sodium/calcium exchanger membrane region" evidence="6">
    <location>
        <begin position="5"/>
        <end position="143"/>
    </location>
</feature>
<dbReference type="InterPro" id="IPR004837">
    <property type="entry name" value="NaCa_Exmemb"/>
</dbReference>
<evidence type="ECO:0000256" key="1">
    <source>
        <dbReference type="ARBA" id="ARBA00004141"/>
    </source>
</evidence>
<dbReference type="InterPro" id="IPR044880">
    <property type="entry name" value="NCX_ion-bd_dom_sf"/>
</dbReference>
<evidence type="ECO:0000256" key="5">
    <source>
        <dbReference type="SAM" id="Phobius"/>
    </source>
</evidence>
<dbReference type="NCBIfam" id="TIGR00367">
    <property type="entry name" value="calcium/sodium antiporter"/>
    <property type="match status" value="1"/>
</dbReference>
<accession>A0A7T0BYA5</accession>
<feature type="transmembrane region" description="Helical" evidence="5">
    <location>
        <begin position="35"/>
        <end position="62"/>
    </location>
</feature>
<organism evidence="7 8">
    <name type="scientific">Candidatus Nitronauta litoralis</name>
    <dbReference type="NCBI Taxonomy" id="2705533"/>
    <lineage>
        <taxon>Bacteria</taxon>
        <taxon>Pseudomonadati</taxon>
        <taxon>Nitrospinota/Tectimicrobiota group</taxon>
        <taxon>Nitrospinota</taxon>
        <taxon>Nitrospinia</taxon>
        <taxon>Nitrospinales</taxon>
        <taxon>Nitrospinaceae</taxon>
        <taxon>Candidatus Nitronauta</taxon>
    </lineage>
</organism>
<evidence type="ECO:0000256" key="3">
    <source>
        <dbReference type="ARBA" id="ARBA00022989"/>
    </source>
</evidence>
<reference evidence="7 8" key="1">
    <citation type="submission" date="2020-02" db="EMBL/GenBank/DDBJ databases">
        <title>Genomic and physiological characterization of two novel Nitrospinaceae genera.</title>
        <authorList>
            <person name="Mueller A.J."/>
            <person name="Jung M.-Y."/>
            <person name="Strachan C.R."/>
            <person name="Herbold C.W."/>
            <person name="Kirkegaard R.H."/>
            <person name="Daims H."/>
        </authorList>
    </citation>
    <scope>NUCLEOTIDE SEQUENCE [LARGE SCALE GENOMIC DNA]</scope>
    <source>
        <strain evidence="7">EB</strain>
    </source>
</reference>
<dbReference type="PANTHER" id="PTHR10846:SF8">
    <property type="entry name" value="INNER MEMBRANE PROTEIN YRBG"/>
    <property type="match status" value="1"/>
</dbReference>
<feature type="transmembrane region" description="Helical" evidence="5">
    <location>
        <begin position="265"/>
        <end position="283"/>
    </location>
</feature>
<feature type="transmembrane region" description="Helical" evidence="5">
    <location>
        <begin position="239"/>
        <end position="259"/>
    </location>
</feature>
<sequence>MWFDLLLILLGLGFLYFGGEFLISGSIQVAKFFKLSPFTIGAVVIGFGTSAPELCVSLLATLQGAPEVSLGNVVGSNIANIGLVLGITALIAPVTIEPGRLKKETPPLLFATGMLLFFTWNQFLSRIEGGILFACIVGYVLLALTAKDGGDLELEEESSYFPSAGLLIQVGLIIVGLVGLVLGAHWMVQGAVNIARSYGISEWLIGITIVAVGTSLPEIVSATLSALKGHGEMALGNVFGSNIFNITMVLGTASLIQPLNIVSPIQMDLVYCAGLTLGLIALIRFGHNLKKIDGLFLLTAYAVYIVIKSVGQA</sequence>
<gene>
    <name evidence="7" type="ORF">G3M70_15260</name>
</gene>
<feature type="transmembrane region" description="Helical" evidence="5">
    <location>
        <begin position="108"/>
        <end position="124"/>
    </location>
</feature>
<dbReference type="InterPro" id="IPR004481">
    <property type="entry name" value="K/Na/Ca-exchanger"/>
</dbReference>
<keyword evidence="4 5" id="KW-0472">Membrane</keyword>
<evidence type="ECO:0000313" key="7">
    <source>
        <dbReference type="EMBL" id="QPJ63159.1"/>
    </source>
</evidence>
<comment type="subcellular location">
    <subcellularLocation>
        <location evidence="1">Membrane</location>
        <topology evidence="1">Multi-pass membrane protein</topology>
    </subcellularLocation>
</comment>
<feature type="transmembrane region" description="Helical" evidence="5">
    <location>
        <begin position="6"/>
        <end position="23"/>
    </location>
</feature>
<evidence type="ECO:0000313" key="8">
    <source>
        <dbReference type="Proteomes" id="UP000594688"/>
    </source>
</evidence>
<feature type="transmembrane region" description="Helical" evidence="5">
    <location>
        <begin position="295"/>
        <end position="311"/>
    </location>
</feature>
<feature type="transmembrane region" description="Helical" evidence="5">
    <location>
        <begin position="130"/>
        <end position="146"/>
    </location>
</feature>
<dbReference type="Proteomes" id="UP000594688">
    <property type="component" value="Chromosome"/>
</dbReference>
<protein>
    <submittedName>
        <fullName evidence="7">Calcium/sodium antiporter</fullName>
    </submittedName>
</protein>
<feature type="transmembrane region" description="Helical" evidence="5">
    <location>
        <begin position="166"/>
        <end position="188"/>
    </location>
</feature>
<keyword evidence="3 5" id="KW-1133">Transmembrane helix</keyword>
<feature type="domain" description="Sodium/calcium exchanger membrane region" evidence="6">
    <location>
        <begin position="170"/>
        <end position="308"/>
    </location>
</feature>
<dbReference type="Pfam" id="PF01699">
    <property type="entry name" value="Na_Ca_ex"/>
    <property type="match status" value="2"/>
</dbReference>
<dbReference type="GO" id="GO:0005262">
    <property type="term" value="F:calcium channel activity"/>
    <property type="evidence" value="ECO:0007669"/>
    <property type="project" value="TreeGrafter"/>
</dbReference>
<dbReference type="GO" id="GO:0008273">
    <property type="term" value="F:calcium, potassium:sodium antiporter activity"/>
    <property type="evidence" value="ECO:0007669"/>
    <property type="project" value="TreeGrafter"/>
</dbReference>
<dbReference type="GO" id="GO:0006874">
    <property type="term" value="P:intracellular calcium ion homeostasis"/>
    <property type="evidence" value="ECO:0007669"/>
    <property type="project" value="TreeGrafter"/>
</dbReference>